<feature type="chain" id="PRO_5046737378" description="Lipoprotein" evidence="1">
    <location>
        <begin position="20"/>
        <end position="121"/>
    </location>
</feature>
<dbReference type="Proteomes" id="UP000766153">
    <property type="component" value="Unassembled WGS sequence"/>
</dbReference>
<evidence type="ECO:0000256" key="1">
    <source>
        <dbReference type="SAM" id="SignalP"/>
    </source>
</evidence>
<gene>
    <name evidence="2" type="ORF">H3T91_06560</name>
</gene>
<proteinExistence type="predicted"/>
<dbReference type="EMBL" id="JACFRB010000002">
    <property type="protein sequence ID" value="MBI0106150.1"/>
    <property type="molecule type" value="Genomic_DNA"/>
</dbReference>
<organism evidence="2 3">
    <name type="scientific">Bifidobacterium polysaccharolyticum</name>
    <dbReference type="NCBI Taxonomy" id="2750967"/>
    <lineage>
        <taxon>Bacteria</taxon>
        <taxon>Bacillati</taxon>
        <taxon>Actinomycetota</taxon>
        <taxon>Actinomycetes</taxon>
        <taxon>Bifidobacteriales</taxon>
        <taxon>Bifidobacteriaceae</taxon>
        <taxon>Bifidobacterium</taxon>
    </lineage>
</organism>
<protein>
    <recommendedName>
        <fullName evidence="4">Lipoprotein</fullName>
    </recommendedName>
</protein>
<comment type="caution">
    <text evidence="2">The sequence shown here is derived from an EMBL/GenBank/DDBJ whole genome shotgun (WGS) entry which is preliminary data.</text>
</comment>
<name>A0ABS0QXK1_9BIFI</name>
<evidence type="ECO:0000313" key="2">
    <source>
        <dbReference type="EMBL" id="MBI0106150.1"/>
    </source>
</evidence>
<dbReference type="PROSITE" id="PS51257">
    <property type="entry name" value="PROKAR_LIPOPROTEIN"/>
    <property type="match status" value="1"/>
</dbReference>
<dbReference type="RefSeq" id="WP_198208370.1">
    <property type="nucleotide sequence ID" value="NZ_JACFRB010000002.1"/>
</dbReference>
<accession>A0ABS0QXK1</accession>
<evidence type="ECO:0008006" key="4">
    <source>
        <dbReference type="Google" id="ProtNLM"/>
    </source>
</evidence>
<keyword evidence="1" id="KW-0732">Signal</keyword>
<keyword evidence="3" id="KW-1185">Reference proteome</keyword>
<evidence type="ECO:0000313" key="3">
    <source>
        <dbReference type="Proteomes" id="UP000766153"/>
    </source>
</evidence>
<feature type="signal peptide" evidence="1">
    <location>
        <begin position="1"/>
        <end position="19"/>
    </location>
</feature>
<sequence>MVKKLASLRLAICASVSLAACGEQSSDAVQQLNAKCNRASDAIQCNKKENSILYIPELESSSSPEPVSGLLCITKTTGVTAAELNNQVQEDGSGYLEKSGYSIGISSTGQNVMLTIEDEEK</sequence>
<reference evidence="2 3" key="1">
    <citation type="submission" date="2020-07" db="EMBL/GenBank/DDBJ databases">
        <title>Isolated bacteria genomes of Apis mellifera.</title>
        <authorList>
            <person name="Wu J."/>
            <person name="Zheng H."/>
        </authorList>
    </citation>
    <scope>NUCLEOTIDE SEQUENCE [LARGE SCALE GENOMIC DNA]</scope>
    <source>
        <strain evidence="2 3">B14448H7</strain>
    </source>
</reference>